<name>A0A2G8KB15_STIJA</name>
<evidence type="ECO:0000259" key="2">
    <source>
        <dbReference type="PROSITE" id="PS50222"/>
    </source>
</evidence>
<keyword evidence="4" id="KW-1185">Reference proteome</keyword>
<dbReference type="GO" id="GO:0005509">
    <property type="term" value="F:calcium ion binding"/>
    <property type="evidence" value="ECO:0007669"/>
    <property type="project" value="InterPro"/>
</dbReference>
<keyword evidence="1" id="KW-0106">Calcium</keyword>
<accession>A0A2G8KB15</accession>
<dbReference type="Gene3D" id="2.60.120.620">
    <property type="entry name" value="q2cbj1_9rhob like domain"/>
    <property type="match status" value="1"/>
</dbReference>
<dbReference type="SUPFAM" id="SSF47473">
    <property type="entry name" value="EF-hand"/>
    <property type="match status" value="1"/>
</dbReference>
<organism evidence="3 4">
    <name type="scientific">Stichopus japonicus</name>
    <name type="common">Sea cucumber</name>
    <dbReference type="NCBI Taxonomy" id="307972"/>
    <lineage>
        <taxon>Eukaryota</taxon>
        <taxon>Metazoa</taxon>
        <taxon>Echinodermata</taxon>
        <taxon>Eleutherozoa</taxon>
        <taxon>Echinozoa</taxon>
        <taxon>Holothuroidea</taxon>
        <taxon>Aspidochirotacea</taxon>
        <taxon>Aspidochirotida</taxon>
        <taxon>Stichopodidae</taxon>
        <taxon>Apostichopus</taxon>
    </lineage>
</organism>
<evidence type="ECO:0000256" key="1">
    <source>
        <dbReference type="ARBA" id="ARBA00022837"/>
    </source>
</evidence>
<dbReference type="PROSITE" id="PS50222">
    <property type="entry name" value="EF_HAND_2"/>
    <property type="match status" value="1"/>
</dbReference>
<evidence type="ECO:0000313" key="3">
    <source>
        <dbReference type="EMBL" id="PIK45175.1"/>
    </source>
</evidence>
<feature type="domain" description="EF-hand" evidence="2">
    <location>
        <begin position="126"/>
        <end position="154"/>
    </location>
</feature>
<dbReference type="Pfam" id="PF13499">
    <property type="entry name" value="EF-hand_7"/>
    <property type="match status" value="1"/>
</dbReference>
<sequence>MFLSSVSVIRATSCKALDSDDGLRDWYTNHETNVCRVGNRMVLPQLNPVKIGKVRQLELEPGRVFEVKTVATKPPIFLIPNFLTNEECDKIIQLAQDKGLARSTVLPTATIDKASVDNADPFYNAETFSKLDLDGDNLLDFTEVLDALHEHEIEIAEKYTTAQVEYILSIHVDINSDRYLTELEFRRIPAVKSIHMAQWLSHQLTETEVEARVKRGPHRRSEQTWLRVPQYDIDRSITNR</sequence>
<dbReference type="Proteomes" id="UP000230750">
    <property type="component" value="Unassembled WGS sequence"/>
</dbReference>
<reference evidence="3 4" key="1">
    <citation type="journal article" date="2017" name="PLoS Biol.">
        <title>The sea cucumber genome provides insights into morphological evolution and visceral regeneration.</title>
        <authorList>
            <person name="Zhang X."/>
            <person name="Sun L."/>
            <person name="Yuan J."/>
            <person name="Sun Y."/>
            <person name="Gao Y."/>
            <person name="Zhang L."/>
            <person name="Li S."/>
            <person name="Dai H."/>
            <person name="Hamel J.F."/>
            <person name="Liu C."/>
            <person name="Yu Y."/>
            <person name="Liu S."/>
            <person name="Lin W."/>
            <person name="Guo K."/>
            <person name="Jin S."/>
            <person name="Xu P."/>
            <person name="Storey K.B."/>
            <person name="Huan P."/>
            <person name="Zhang T."/>
            <person name="Zhou Y."/>
            <person name="Zhang J."/>
            <person name="Lin C."/>
            <person name="Li X."/>
            <person name="Xing L."/>
            <person name="Huo D."/>
            <person name="Sun M."/>
            <person name="Wang L."/>
            <person name="Mercier A."/>
            <person name="Li F."/>
            <person name="Yang H."/>
            <person name="Xiang J."/>
        </authorList>
    </citation>
    <scope>NUCLEOTIDE SEQUENCE [LARGE SCALE GENOMIC DNA]</scope>
    <source>
        <strain evidence="3">Shaxun</strain>
        <tissue evidence="3">Muscle</tissue>
    </source>
</reference>
<dbReference type="OrthoDB" id="420380at2759"/>
<dbReference type="PROSITE" id="PS00018">
    <property type="entry name" value="EF_HAND_1"/>
    <property type="match status" value="2"/>
</dbReference>
<dbReference type="AlphaFoldDB" id="A0A2G8KB15"/>
<dbReference type="InterPro" id="IPR002048">
    <property type="entry name" value="EF_hand_dom"/>
</dbReference>
<gene>
    <name evidence="3" type="ORF">BSL78_17969</name>
</gene>
<dbReference type="EMBL" id="MRZV01000729">
    <property type="protein sequence ID" value="PIK45175.1"/>
    <property type="molecule type" value="Genomic_DNA"/>
</dbReference>
<dbReference type="InterPro" id="IPR011992">
    <property type="entry name" value="EF-hand-dom_pair"/>
</dbReference>
<dbReference type="STRING" id="307972.A0A2G8KB15"/>
<comment type="caution">
    <text evidence="3">The sequence shown here is derived from an EMBL/GenBank/DDBJ whole genome shotgun (WGS) entry which is preliminary data.</text>
</comment>
<dbReference type="InterPro" id="IPR018247">
    <property type="entry name" value="EF_Hand_1_Ca_BS"/>
</dbReference>
<protein>
    <recommendedName>
        <fullName evidence="2">EF-hand domain-containing protein</fullName>
    </recommendedName>
</protein>
<proteinExistence type="predicted"/>
<evidence type="ECO:0000313" key="4">
    <source>
        <dbReference type="Proteomes" id="UP000230750"/>
    </source>
</evidence>